<dbReference type="InterPro" id="IPR058624">
    <property type="entry name" value="MdtA-like_HH"/>
</dbReference>
<comment type="subcellular location">
    <subcellularLocation>
        <location evidence="1">Cell inner membrane</location>
        <topology evidence="1">Lipid-anchor</topology>
    </subcellularLocation>
</comment>
<evidence type="ECO:0000259" key="5">
    <source>
        <dbReference type="Pfam" id="PF25917"/>
    </source>
</evidence>
<feature type="chain" id="PRO_5009128756" evidence="3">
    <location>
        <begin position="34"/>
        <end position="391"/>
    </location>
</feature>
<reference evidence="8 9" key="1">
    <citation type="submission" date="2016-07" db="EMBL/GenBank/DDBJ databases">
        <title>Draft Genome Sequence of Methylophaga muralis Bur 1.</title>
        <authorList>
            <person name="Vasilenko O.V."/>
            <person name="Doronina N.V."/>
            <person name="Shmareva M.N."/>
            <person name="Tarlachkov S.V."/>
            <person name="Mustakhimov I."/>
            <person name="Trotsenko Y.A."/>
        </authorList>
    </citation>
    <scope>NUCLEOTIDE SEQUENCE [LARGE SCALE GENOMIC DNA]</scope>
    <source>
        <strain evidence="8 9">Bur 1</strain>
    </source>
</reference>
<dbReference type="Pfam" id="PF25967">
    <property type="entry name" value="RND-MFP_C"/>
    <property type="match status" value="1"/>
</dbReference>
<dbReference type="Gene3D" id="2.40.50.100">
    <property type="match status" value="1"/>
</dbReference>
<gene>
    <name evidence="8" type="primary">bepF_2</name>
    <name evidence="8" type="ORF">A9E74_00356</name>
</gene>
<dbReference type="Proteomes" id="UP000094379">
    <property type="component" value="Unassembled WGS sequence"/>
</dbReference>
<dbReference type="InterPro" id="IPR058625">
    <property type="entry name" value="MdtA-like_BSH"/>
</dbReference>
<dbReference type="InterPro" id="IPR058627">
    <property type="entry name" value="MdtA-like_C"/>
</dbReference>
<evidence type="ECO:0000259" key="4">
    <source>
        <dbReference type="Pfam" id="PF25876"/>
    </source>
</evidence>
<dbReference type="Pfam" id="PF25944">
    <property type="entry name" value="Beta-barrel_RND"/>
    <property type="match status" value="1"/>
</dbReference>
<feature type="domain" description="Multidrug resistance protein MdtA-like barrel-sandwich hybrid" evidence="5">
    <location>
        <begin position="65"/>
        <end position="206"/>
    </location>
</feature>
<dbReference type="SUPFAM" id="SSF111369">
    <property type="entry name" value="HlyD-like secretion proteins"/>
    <property type="match status" value="1"/>
</dbReference>
<proteinExistence type="inferred from homology"/>
<dbReference type="GO" id="GO:0046677">
    <property type="term" value="P:response to antibiotic"/>
    <property type="evidence" value="ECO:0007669"/>
    <property type="project" value="TreeGrafter"/>
</dbReference>
<dbReference type="EMBL" id="MCRI01000002">
    <property type="protein sequence ID" value="ODN67850.1"/>
    <property type="molecule type" value="Genomic_DNA"/>
</dbReference>
<evidence type="ECO:0000256" key="1">
    <source>
        <dbReference type="ARBA" id="ARBA00004519"/>
    </source>
</evidence>
<dbReference type="InterPro" id="IPR058626">
    <property type="entry name" value="MdtA-like_b-barrel"/>
</dbReference>
<evidence type="ECO:0000256" key="2">
    <source>
        <dbReference type="ARBA" id="ARBA00009477"/>
    </source>
</evidence>
<dbReference type="GO" id="GO:0030313">
    <property type="term" value="C:cell envelope"/>
    <property type="evidence" value="ECO:0007669"/>
    <property type="project" value="UniProtKB-SubCell"/>
</dbReference>
<feature type="domain" description="Multidrug resistance protein MdtA-like beta-barrel" evidence="6">
    <location>
        <begin position="216"/>
        <end position="298"/>
    </location>
</feature>
<dbReference type="PANTHER" id="PTHR30158:SF10">
    <property type="entry name" value="CATION EFFLUX PUMP"/>
    <property type="match status" value="1"/>
</dbReference>
<dbReference type="GO" id="GO:0005886">
    <property type="term" value="C:plasma membrane"/>
    <property type="evidence" value="ECO:0007669"/>
    <property type="project" value="TreeGrafter"/>
</dbReference>
<dbReference type="InterPro" id="IPR006143">
    <property type="entry name" value="RND_pump_MFP"/>
</dbReference>
<evidence type="ECO:0000259" key="6">
    <source>
        <dbReference type="Pfam" id="PF25944"/>
    </source>
</evidence>
<evidence type="ECO:0000259" key="7">
    <source>
        <dbReference type="Pfam" id="PF25967"/>
    </source>
</evidence>
<protein>
    <submittedName>
        <fullName evidence="8">Efflux pump periplasmic linker BepF</fullName>
    </submittedName>
</protein>
<evidence type="ECO:0000313" key="9">
    <source>
        <dbReference type="Proteomes" id="UP000094379"/>
    </source>
</evidence>
<keyword evidence="9" id="KW-1185">Reference proteome</keyword>
<feature type="domain" description="Multidrug resistance protein MdtA-like alpha-helical hairpin" evidence="4">
    <location>
        <begin position="106"/>
        <end position="174"/>
    </location>
</feature>
<comment type="similarity">
    <text evidence="2">Belongs to the membrane fusion protein (MFP) (TC 8.A.1) family.</text>
</comment>
<organism evidence="8 9">
    <name type="scientific">Methylophaga muralis</name>
    <dbReference type="NCBI Taxonomy" id="291169"/>
    <lineage>
        <taxon>Bacteria</taxon>
        <taxon>Pseudomonadati</taxon>
        <taxon>Pseudomonadota</taxon>
        <taxon>Gammaproteobacteria</taxon>
        <taxon>Thiotrichales</taxon>
        <taxon>Piscirickettsiaceae</taxon>
        <taxon>Methylophaga</taxon>
    </lineage>
</organism>
<evidence type="ECO:0000256" key="3">
    <source>
        <dbReference type="SAM" id="SignalP"/>
    </source>
</evidence>
<feature type="domain" description="Multidrug resistance protein MdtA-like C-terminal permuted SH3" evidence="7">
    <location>
        <begin position="306"/>
        <end position="364"/>
    </location>
</feature>
<dbReference type="GO" id="GO:0022857">
    <property type="term" value="F:transmembrane transporter activity"/>
    <property type="evidence" value="ECO:0007669"/>
    <property type="project" value="InterPro"/>
</dbReference>
<name>A0A1E3GUW7_9GAMM</name>
<dbReference type="PANTHER" id="PTHR30158">
    <property type="entry name" value="ACRA/E-RELATED COMPONENT OF DRUG EFFLUX TRANSPORTER"/>
    <property type="match status" value="1"/>
</dbReference>
<dbReference type="NCBIfam" id="TIGR01730">
    <property type="entry name" value="RND_mfp"/>
    <property type="match status" value="1"/>
</dbReference>
<feature type="signal peptide" evidence="3">
    <location>
        <begin position="1"/>
        <end position="33"/>
    </location>
</feature>
<comment type="caution">
    <text evidence="8">The sequence shown here is derived from an EMBL/GenBank/DDBJ whole genome shotgun (WGS) entry which is preliminary data.</text>
</comment>
<sequence length="391" mass="43267">MPDYSLSGKPAFLRVFTLTALFSLSLISHGAHAEQNLPRVQVVQPEVRELTEWKEFTGRFEAVEMVELRARVTGYLDKVHFQDGQMVEKGDLLFEIDPRPYEAAVARAEAELARMDSQLKLADLDTKRGERLLTQSAISQEEVDTRRARFQEANANVASAAAAVKTAKLDLQYAKITAPVSGRISNRRVDVGNLVGSGDAGQALTTIVSLDPLHFVFDVSETEYLELIRLPQGQDQLANGRAMPTELKLIDEQDWTRTGRIDFVDNRLDENTGTLRMRVVVDNADGVLRPGLFARLRLPTSQNAEAMLVPDKAIVTDQAAKVVMTVDEEGKVIPKPVELGTLQGNMRVIRHGLEISDRIIVEGLLRARPGTEVNAVPYQADEQANNDGQDS</sequence>
<dbReference type="Gene3D" id="2.40.30.170">
    <property type="match status" value="1"/>
</dbReference>
<dbReference type="AlphaFoldDB" id="A0A1E3GUW7"/>
<accession>A0A1E3GUW7</accession>
<dbReference type="RefSeq" id="WP_069294957.1">
    <property type="nucleotide sequence ID" value="NZ_MCRI01000002.1"/>
</dbReference>
<evidence type="ECO:0000313" key="8">
    <source>
        <dbReference type="EMBL" id="ODN67850.1"/>
    </source>
</evidence>
<dbReference type="Gene3D" id="1.10.287.470">
    <property type="entry name" value="Helix hairpin bin"/>
    <property type="match status" value="1"/>
</dbReference>
<dbReference type="PATRIC" id="fig|291169.3.peg.359"/>
<dbReference type="Pfam" id="PF25917">
    <property type="entry name" value="BSH_RND"/>
    <property type="match status" value="1"/>
</dbReference>
<dbReference type="Pfam" id="PF25876">
    <property type="entry name" value="HH_MFP_RND"/>
    <property type="match status" value="1"/>
</dbReference>
<dbReference type="Gene3D" id="2.40.420.20">
    <property type="match status" value="1"/>
</dbReference>
<dbReference type="STRING" id="291169.A9E74_00356"/>
<keyword evidence="3" id="KW-0732">Signal</keyword>